<dbReference type="SUPFAM" id="SSF53474">
    <property type="entry name" value="alpha/beta-Hydrolases"/>
    <property type="match status" value="1"/>
</dbReference>
<name>A0ABW5GQ74_9PSEU</name>
<dbReference type="InterPro" id="IPR000639">
    <property type="entry name" value="Epox_hydrolase-like"/>
</dbReference>
<keyword evidence="3 5" id="KW-0378">Hydrolase</keyword>
<dbReference type="GO" id="GO:0016787">
    <property type="term" value="F:hydrolase activity"/>
    <property type="evidence" value="ECO:0007669"/>
    <property type="project" value="UniProtKB-KW"/>
</dbReference>
<evidence type="ECO:0000256" key="3">
    <source>
        <dbReference type="ARBA" id="ARBA00022801"/>
    </source>
</evidence>
<evidence type="ECO:0000259" key="4">
    <source>
        <dbReference type="Pfam" id="PF06441"/>
    </source>
</evidence>
<dbReference type="InterPro" id="IPR010497">
    <property type="entry name" value="Epoxide_hydro_N"/>
</dbReference>
<dbReference type="RefSeq" id="WP_345392889.1">
    <property type="nucleotide sequence ID" value="NZ_BAABHG010000005.1"/>
</dbReference>
<protein>
    <submittedName>
        <fullName evidence="5">Epoxide hydrolase family protein</fullName>
    </submittedName>
</protein>
<reference evidence="6" key="1">
    <citation type="journal article" date="2019" name="Int. J. Syst. Evol. Microbiol.">
        <title>The Global Catalogue of Microorganisms (GCM) 10K type strain sequencing project: providing services to taxonomists for standard genome sequencing and annotation.</title>
        <authorList>
            <consortium name="The Broad Institute Genomics Platform"/>
            <consortium name="The Broad Institute Genome Sequencing Center for Infectious Disease"/>
            <person name="Wu L."/>
            <person name="Ma J."/>
        </authorList>
    </citation>
    <scope>NUCLEOTIDE SEQUENCE [LARGE SCALE GENOMIC DNA]</scope>
    <source>
        <strain evidence="6">CGMCC 4.7643</strain>
    </source>
</reference>
<comment type="caution">
    <text evidence="5">The sequence shown here is derived from an EMBL/GenBank/DDBJ whole genome shotgun (WGS) entry which is preliminary data.</text>
</comment>
<dbReference type="Proteomes" id="UP001597419">
    <property type="component" value="Unassembled WGS sequence"/>
</dbReference>
<keyword evidence="2" id="KW-0058">Aromatic hydrocarbons catabolism</keyword>
<feature type="domain" description="Epoxide hydrolase N-terminal" evidence="4">
    <location>
        <begin position="9"/>
        <end position="113"/>
    </location>
</feature>
<dbReference type="InterPro" id="IPR016292">
    <property type="entry name" value="Epoxide_hydrolase"/>
</dbReference>
<comment type="similarity">
    <text evidence="1">Belongs to the peptidase S33 family.</text>
</comment>
<dbReference type="PANTHER" id="PTHR21661:SF35">
    <property type="entry name" value="EPOXIDE HYDROLASE"/>
    <property type="match status" value="1"/>
</dbReference>
<dbReference type="PANTHER" id="PTHR21661">
    <property type="entry name" value="EPOXIDE HYDROLASE 1-RELATED"/>
    <property type="match status" value="1"/>
</dbReference>
<dbReference type="Pfam" id="PF06441">
    <property type="entry name" value="EHN"/>
    <property type="match status" value="1"/>
</dbReference>
<evidence type="ECO:0000256" key="1">
    <source>
        <dbReference type="ARBA" id="ARBA00010088"/>
    </source>
</evidence>
<dbReference type="InterPro" id="IPR029058">
    <property type="entry name" value="AB_hydrolase_fold"/>
</dbReference>
<dbReference type="PRINTS" id="PR00412">
    <property type="entry name" value="EPOXHYDRLASE"/>
</dbReference>
<evidence type="ECO:0000313" key="5">
    <source>
        <dbReference type="EMBL" id="MFD2462939.1"/>
    </source>
</evidence>
<organism evidence="5 6">
    <name type="scientific">Amycolatopsis samaneae</name>
    <dbReference type="NCBI Taxonomy" id="664691"/>
    <lineage>
        <taxon>Bacteria</taxon>
        <taxon>Bacillati</taxon>
        <taxon>Actinomycetota</taxon>
        <taxon>Actinomycetes</taxon>
        <taxon>Pseudonocardiales</taxon>
        <taxon>Pseudonocardiaceae</taxon>
        <taxon>Amycolatopsis</taxon>
    </lineage>
</organism>
<dbReference type="Gene3D" id="3.40.50.1820">
    <property type="entry name" value="alpha/beta hydrolase"/>
    <property type="match status" value="1"/>
</dbReference>
<evidence type="ECO:0000256" key="2">
    <source>
        <dbReference type="ARBA" id="ARBA00022797"/>
    </source>
</evidence>
<gene>
    <name evidence="5" type="ORF">ACFSYJ_30315</name>
</gene>
<keyword evidence="6" id="KW-1185">Reference proteome</keyword>
<evidence type="ECO:0000313" key="6">
    <source>
        <dbReference type="Proteomes" id="UP001597419"/>
    </source>
</evidence>
<dbReference type="PIRSF" id="PIRSF001112">
    <property type="entry name" value="Epoxide_hydrolase"/>
    <property type="match status" value="1"/>
</dbReference>
<proteinExistence type="inferred from homology"/>
<dbReference type="EMBL" id="JBHUKU010000020">
    <property type="protein sequence ID" value="MFD2462939.1"/>
    <property type="molecule type" value="Genomic_DNA"/>
</dbReference>
<accession>A0ABW5GQ74</accession>
<sequence>MIERDPPEIEPFPIHIAERDLADLRARLERTRLPEPETVSDASQGIDLRRLTTLLDAWREHDWRATEARWNAIPHYRVRLDGLGIAFWHVRSPEPTALPLLLTHGWPGSVLEFEDVLGPLSDPVAHGGSARDAFHLVVPALPGFGFSDRPRERGWHPGRTARAWAELMTVLGYPRFAAHGGDWGAQVSTELARLAPERVAGLHLTMPLASPLPTDRIAPDPAEQRVLDRRDLHLTDGYGFGMLMGTRPQTLGYALLDSPAGLAAWLGEKFDAYADSRPEAGGGVSVAQQLDTIALYWLTATGASSARWYWEAMRWVPRSAEEENAQPVTTPIACSQFPADPWPTARRWAERRYRDLRSWHELDRGGHFPGLEQPDLLVAEIRNAFRELRSRPARTV</sequence>